<dbReference type="CDD" id="cd05356">
    <property type="entry name" value="17beta-HSD1_like_SDR_c"/>
    <property type="match status" value="1"/>
</dbReference>
<proteinExistence type="inferred from homology"/>
<evidence type="ECO:0000256" key="5">
    <source>
        <dbReference type="SAM" id="Phobius"/>
    </source>
</evidence>
<comment type="caution">
    <text evidence="6">The sequence shown here is derived from an EMBL/GenBank/DDBJ whole genome shotgun (WGS) entry which is preliminary data.</text>
</comment>
<dbReference type="PANTHER" id="PTHR43899">
    <property type="entry name" value="RH59310P"/>
    <property type="match status" value="1"/>
</dbReference>
<comment type="similarity">
    <text evidence="1 4">Belongs to the short-chain dehydrogenases/reductases (SDR) family.</text>
</comment>
<sequence>MVSFDRSKPEEALVLVAAAVGGLVVLRAFLCFLGALYSTFLRPAKNLKKYGEWAVVTGATDGIGKAMSFELAKKGLNVLLISRTESKLVDVEKELAAKCPKVKVANLAIDYSNFDKAAQEAVSKALSDKQIGILVNNVGISYPHPKFFNELTDAEMEGLVTLNVTSTVAMTRLALPAMLERRRGAIVNMASAAAVAPTALLSGYSGAKGFVLKLSESLNVELAPKGVHVQCQVPLLVATKLSKVRRASWDKPSPASYARAAVACIGYERTCSPYWSHALQLWVMDTLPFFLVNEVTYGMHLGLRKRALAKASKSS</sequence>
<keyword evidence="5" id="KW-0472">Membrane</keyword>
<feature type="transmembrane region" description="Helical" evidence="5">
    <location>
        <begin position="12"/>
        <end position="40"/>
    </location>
</feature>
<dbReference type="PIRSF" id="PIRSF000126">
    <property type="entry name" value="11-beta-HSD1"/>
    <property type="match status" value="1"/>
</dbReference>
<keyword evidence="2" id="KW-0521">NADP</keyword>
<dbReference type="FunFam" id="3.40.50.720:FF:000137">
    <property type="entry name" value="Hydroxysteroid (17-beta) dehydrogenase 3"/>
    <property type="match status" value="1"/>
</dbReference>
<dbReference type="GO" id="GO:0016491">
    <property type="term" value="F:oxidoreductase activity"/>
    <property type="evidence" value="ECO:0007669"/>
    <property type="project" value="UniProtKB-KW"/>
</dbReference>
<dbReference type="InterPro" id="IPR036291">
    <property type="entry name" value="NAD(P)-bd_dom_sf"/>
</dbReference>
<protein>
    <submittedName>
        <fullName evidence="6">Putative 3-ketoacyl-CoA reductase</fullName>
    </submittedName>
</protein>
<evidence type="ECO:0000256" key="4">
    <source>
        <dbReference type="RuleBase" id="RU000363"/>
    </source>
</evidence>
<dbReference type="PRINTS" id="PR00080">
    <property type="entry name" value="SDRFAMILY"/>
</dbReference>
<gene>
    <name evidence="6" type="ORF">JKP88DRAFT_203111</name>
</gene>
<keyword evidence="5" id="KW-1133">Transmembrane helix</keyword>
<evidence type="ECO:0000313" key="6">
    <source>
        <dbReference type="EMBL" id="KAG5176198.1"/>
    </source>
</evidence>
<dbReference type="InterPro" id="IPR051019">
    <property type="entry name" value="VLCFA-Steroid_DH"/>
</dbReference>
<evidence type="ECO:0000313" key="7">
    <source>
        <dbReference type="Proteomes" id="UP000664859"/>
    </source>
</evidence>
<dbReference type="PRINTS" id="PR00081">
    <property type="entry name" value="GDHRDH"/>
</dbReference>
<organism evidence="6 7">
    <name type="scientific">Tribonema minus</name>
    <dbReference type="NCBI Taxonomy" id="303371"/>
    <lineage>
        <taxon>Eukaryota</taxon>
        <taxon>Sar</taxon>
        <taxon>Stramenopiles</taxon>
        <taxon>Ochrophyta</taxon>
        <taxon>PX clade</taxon>
        <taxon>Xanthophyceae</taxon>
        <taxon>Tribonematales</taxon>
        <taxon>Tribonemataceae</taxon>
        <taxon>Tribonema</taxon>
    </lineage>
</organism>
<dbReference type="SUPFAM" id="SSF51735">
    <property type="entry name" value="NAD(P)-binding Rossmann-fold domains"/>
    <property type="match status" value="1"/>
</dbReference>
<dbReference type="Gene3D" id="3.40.50.720">
    <property type="entry name" value="NAD(P)-binding Rossmann-like Domain"/>
    <property type="match status" value="1"/>
</dbReference>
<evidence type="ECO:0000256" key="1">
    <source>
        <dbReference type="ARBA" id="ARBA00006484"/>
    </source>
</evidence>
<dbReference type="PANTHER" id="PTHR43899:SF13">
    <property type="entry name" value="RH59310P"/>
    <property type="match status" value="1"/>
</dbReference>
<dbReference type="EMBL" id="JAFCMP010000539">
    <property type="protein sequence ID" value="KAG5176198.1"/>
    <property type="molecule type" value="Genomic_DNA"/>
</dbReference>
<dbReference type="AlphaFoldDB" id="A0A836C8X2"/>
<dbReference type="Proteomes" id="UP000664859">
    <property type="component" value="Unassembled WGS sequence"/>
</dbReference>
<dbReference type="OrthoDB" id="1393670at2759"/>
<name>A0A836C8X2_9STRA</name>
<keyword evidence="7" id="KW-1185">Reference proteome</keyword>
<evidence type="ECO:0000256" key="2">
    <source>
        <dbReference type="ARBA" id="ARBA00022857"/>
    </source>
</evidence>
<accession>A0A836C8X2</accession>
<keyword evidence="5" id="KW-0812">Transmembrane</keyword>
<keyword evidence="3" id="KW-0560">Oxidoreductase</keyword>
<evidence type="ECO:0000256" key="3">
    <source>
        <dbReference type="ARBA" id="ARBA00023002"/>
    </source>
</evidence>
<dbReference type="Pfam" id="PF00106">
    <property type="entry name" value="adh_short"/>
    <property type="match status" value="1"/>
</dbReference>
<reference evidence="6" key="1">
    <citation type="submission" date="2021-02" db="EMBL/GenBank/DDBJ databases">
        <title>First Annotated Genome of the Yellow-green Alga Tribonema minus.</title>
        <authorList>
            <person name="Mahan K.M."/>
        </authorList>
    </citation>
    <scope>NUCLEOTIDE SEQUENCE</scope>
    <source>
        <strain evidence="6">UTEX B ZZ1240</strain>
    </source>
</reference>
<dbReference type="InterPro" id="IPR002347">
    <property type="entry name" value="SDR_fam"/>
</dbReference>